<dbReference type="SUPFAM" id="SSF52540">
    <property type="entry name" value="P-loop containing nucleoside triphosphate hydrolases"/>
    <property type="match status" value="1"/>
</dbReference>
<dbReference type="CDD" id="cd18032">
    <property type="entry name" value="DEXHc_RE_I_III_res"/>
    <property type="match status" value="1"/>
</dbReference>
<evidence type="ECO:0000313" key="4">
    <source>
        <dbReference type="EMBL" id="RDL43118.1"/>
    </source>
</evidence>
<dbReference type="GO" id="GO:0005524">
    <property type="term" value="F:ATP binding"/>
    <property type="evidence" value="ECO:0007669"/>
    <property type="project" value="UniProtKB-KW"/>
</dbReference>
<organism evidence="4 5">
    <name type="scientific">Marinomonas piezotolerans</name>
    <dbReference type="NCBI Taxonomy" id="2213058"/>
    <lineage>
        <taxon>Bacteria</taxon>
        <taxon>Pseudomonadati</taxon>
        <taxon>Pseudomonadota</taxon>
        <taxon>Gammaproteobacteria</taxon>
        <taxon>Oceanospirillales</taxon>
        <taxon>Oceanospirillaceae</taxon>
        <taxon>Marinomonas</taxon>
    </lineage>
</organism>
<reference evidence="4 5" key="1">
    <citation type="submission" date="2018-06" db="EMBL/GenBank/DDBJ databases">
        <title>Marinomonas sp. YLB-05 draft genome sequence.</title>
        <authorList>
            <person name="Yu L."/>
            <person name="Tang X."/>
        </authorList>
    </citation>
    <scope>NUCLEOTIDE SEQUENCE [LARGE SCALE GENOMIC DNA]</scope>
    <source>
        <strain evidence="4 5">YLB-05</strain>
    </source>
</reference>
<comment type="caution">
    <text evidence="4">The sequence shown here is derived from an EMBL/GenBank/DDBJ whole genome shotgun (WGS) entry which is preliminary data.</text>
</comment>
<evidence type="ECO:0000256" key="1">
    <source>
        <dbReference type="SAM" id="Coils"/>
    </source>
</evidence>
<sequence>MDKILFMKSQNFEFLRPQYDDLASLGGLAETLLYVDPGSALIRLRAFGEELTKTIYAEERLPRLGEPSFSELLKSSVFVHCLSKRLLDNLHFLRIKGNDAAHGGKGSKRDAMVCLGYAYELARYMAVKYAKLIPANLPEFVDIQDTTQQQQVTQSELKALKAELEKQKQLADEHFAALEKERTKNLKYLDAPAFPDQQKRKQESDAVADSLQWNEETTRARLIDAMLAQAGWDVTDKESVGIEVNLDFEDNKTGKGRADYVLWGSDGKPLAVVEAKRTSTESDQAGREQARLYADSLEQAFGQRPVIFYSNGYETFIWDDAQYNSPRVVYGFYSQDSLNYLLYQRRYRDQQLEQNNPNLKIADRLYQINAIKAVAKTFQEQRRKALIIQATGTGKTRVAIALADLMLNAGWAKRVLFLCDRKELRTQANDAFKTNLPSEPRCEIGESNQIDASARIYVSTYPGMMNRFSQLDVGFFDLIIADESHRSIYNRYRDIFDYFDALQVGLTATPVKFISRNTFDMFGCETTDPTFEFGLKEAIEHEPPYLVDFKVKDVTTDFLRQGIHYTDLSDEQKRQLEDDLGVDMAQNASYEGKDIGRKIFSEKTDQEVLENLMNHGIKDETNSLVGKTIVFANNQKHADHLEKLFCKLYPQYGNKVCKVIHNKVSHVESLIKEFKKGDNDFRIAISVDMMDTGIDVPEVVNLVFAKTVKSYVKFWQMIGRGTRLCPDLFGPGQDKKEFLIFDHYGNFEFFEQEYKEAKDVGGKPLLQTCFETRVNMAAQALKHHHREGFDTAIELIKADINALPEDSVAVRKVLRKVKTLQETDRLQTFDATTQHELLDTIAPLMAARPLEDKHATQLDRLMAAIKTGFIEQSSNFEDGRATLIEQVATLAVNIQAVRQKQAILDELNSAEFWNAPSVEKLEQARTQLRGIMKYRQTDTSAGRDPLKTRTQDGELKTEVREHKLYTKDEFSIYRRRAKELLDSMITSNTVLQKIKAHEAVSEDDLKNLTSTILTSHPTVSLDTLNEFYGRTADQLHITLQELVGLEPEKVSEHFTDFVHRHPNLTSQQVRFMDLLKTYIANYGFIDLAKLYEAPFTSVNPNGIDGVFKESDVDDLVSVLKPFLKQDAPNASLS</sequence>
<evidence type="ECO:0000259" key="3">
    <source>
        <dbReference type="PROSITE" id="PS51194"/>
    </source>
</evidence>
<dbReference type="Gene3D" id="3.40.50.300">
    <property type="entry name" value="P-loop containing nucleotide triphosphate hydrolases"/>
    <property type="match status" value="2"/>
</dbReference>
<dbReference type="Pfam" id="PF08463">
    <property type="entry name" value="EcoEI_R_C"/>
    <property type="match status" value="1"/>
</dbReference>
<gene>
    <name evidence="4" type="ORF">DN730_15515</name>
</gene>
<dbReference type="AlphaFoldDB" id="A0A370U5S3"/>
<dbReference type="GO" id="GO:0003677">
    <property type="term" value="F:DNA binding"/>
    <property type="evidence" value="ECO:0007669"/>
    <property type="project" value="UniProtKB-KW"/>
</dbReference>
<dbReference type="PROSITE" id="PS51194">
    <property type="entry name" value="HELICASE_CTER"/>
    <property type="match status" value="1"/>
</dbReference>
<dbReference type="SMART" id="SM00487">
    <property type="entry name" value="DEXDc"/>
    <property type="match status" value="1"/>
</dbReference>
<feature type="coiled-coil region" evidence="1">
    <location>
        <begin position="143"/>
        <end position="181"/>
    </location>
</feature>
<dbReference type="InterPro" id="IPR007409">
    <property type="entry name" value="Restrct_endonuc_type1_HsdR_N"/>
</dbReference>
<evidence type="ECO:0000259" key="2">
    <source>
        <dbReference type="PROSITE" id="PS51192"/>
    </source>
</evidence>
<dbReference type="Gene3D" id="3.90.1570.30">
    <property type="match status" value="1"/>
</dbReference>
<dbReference type="PANTHER" id="PTHR47396:SF1">
    <property type="entry name" value="ATP-DEPENDENT HELICASE IRC3-RELATED"/>
    <property type="match status" value="1"/>
</dbReference>
<evidence type="ECO:0000313" key="5">
    <source>
        <dbReference type="Proteomes" id="UP000254326"/>
    </source>
</evidence>
<accession>A0A370U5S3</accession>
<dbReference type="PANTHER" id="PTHR47396">
    <property type="entry name" value="TYPE I RESTRICTION ENZYME ECOKI R PROTEIN"/>
    <property type="match status" value="1"/>
</dbReference>
<dbReference type="GO" id="GO:0009307">
    <property type="term" value="P:DNA restriction-modification system"/>
    <property type="evidence" value="ECO:0007669"/>
    <property type="project" value="UniProtKB-KW"/>
</dbReference>
<name>A0A370U5S3_9GAMM</name>
<dbReference type="PROSITE" id="PS51192">
    <property type="entry name" value="HELICASE_ATP_BIND_1"/>
    <property type="match status" value="1"/>
</dbReference>
<keyword evidence="4" id="KW-0255">Endonuclease</keyword>
<dbReference type="OrthoDB" id="9804086at2"/>
<dbReference type="InterPro" id="IPR027417">
    <property type="entry name" value="P-loop_NTPase"/>
</dbReference>
<dbReference type="InterPro" id="IPR050742">
    <property type="entry name" value="Helicase_Restrict-Modif_Enz"/>
</dbReference>
<dbReference type="GO" id="GO:0005829">
    <property type="term" value="C:cytosol"/>
    <property type="evidence" value="ECO:0007669"/>
    <property type="project" value="TreeGrafter"/>
</dbReference>
<dbReference type="CDD" id="cd18799">
    <property type="entry name" value="SF2_C_EcoAI-like"/>
    <property type="match status" value="1"/>
</dbReference>
<dbReference type="Pfam" id="PF04313">
    <property type="entry name" value="HSDR_N"/>
    <property type="match status" value="1"/>
</dbReference>
<dbReference type="Proteomes" id="UP000254326">
    <property type="component" value="Unassembled WGS sequence"/>
</dbReference>
<dbReference type="Pfam" id="PF00271">
    <property type="entry name" value="Helicase_C"/>
    <property type="match status" value="1"/>
</dbReference>
<dbReference type="InterPro" id="IPR001650">
    <property type="entry name" value="Helicase_C-like"/>
</dbReference>
<dbReference type="InterPro" id="IPR013670">
    <property type="entry name" value="EcoEI_R_C_dom"/>
</dbReference>
<dbReference type="InterPro" id="IPR014001">
    <property type="entry name" value="Helicase_ATP-bd"/>
</dbReference>
<dbReference type="SMART" id="SM00490">
    <property type="entry name" value="HELICc"/>
    <property type="match status" value="1"/>
</dbReference>
<keyword evidence="5" id="KW-1185">Reference proteome</keyword>
<keyword evidence="4" id="KW-0378">Hydrolase</keyword>
<feature type="domain" description="Helicase ATP-binding" evidence="2">
    <location>
        <begin position="376"/>
        <end position="528"/>
    </location>
</feature>
<dbReference type="EMBL" id="QKRA01000009">
    <property type="protein sequence ID" value="RDL43118.1"/>
    <property type="molecule type" value="Genomic_DNA"/>
</dbReference>
<protein>
    <submittedName>
        <fullName evidence="4">Restriction endonuclease subunit R</fullName>
    </submittedName>
</protein>
<keyword evidence="4" id="KW-0540">Nuclease</keyword>
<feature type="domain" description="Helicase C-terminal" evidence="3">
    <location>
        <begin position="616"/>
        <end position="766"/>
    </location>
</feature>
<keyword evidence="1" id="KW-0175">Coiled coil</keyword>
<dbReference type="GO" id="GO:0009035">
    <property type="term" value="F:type I site-specific deoxyribonuclease activity"/>
    <property type="evidence" value="ECO:0007669"/>
    <property type="project" value="UniProtKB-EC"/>
</dbReference>
<dbReference type="InterPro" id="IPR006935">
    <property type="entry name" value="Helicase/UvrB_N"/>
</dbReference>
<proteinExistence type="predicted"/>
<dbReference type="Pfam" id="PF04851">
    <property type="entry name" value="ResIII"/>
    <property type="match status" value="1"/>
</dbReference>